<dbReference type="EMBL" id="HBGV01000373">
    <property type="protein sequence ID" value="CAD9465909.1"/>
    <property type="molecule type" value="Transcribed_RNA"/>
</dbReference>
<organism evidence="1">
    <name type="scientific">Helicotheca tamesis</name>
    <dbReference type="NCBI Taxonomy" id="374047"/>
    <lineage>
        <taxon>Eukaryota</taxon>
        <taxon>Sar</taxon>
        <taxon>Stramenopiles</taxon>
        <taxon>Ochrophyta</taxon>
        <taxon>Bacillariophyta</taxon>
        <taxon>Mediophyceae</taxon>
        <taxon>Lithodesmiophycidae</taxon>
        <taxon>Lithodesmiales</taxon>
        <taxon>Lithodesmiaceae</taxon>
        <taxon>Helicotheca</taxon>
    </lineage>
</organism>
<protein>
    <submittedName>
        <fullName evidence="1">Uncharacterized protein</fullName>
    </submittedName>
</protein>
<name>A0A7S2DVW1_9STRA</name>
<dbReference type="AlphaFoldDB" id="A0A7S2DVW1"/>
<reference evidence="1" key="1">
    <citation type="submission" date="2021-01" db="EMBL/GenBank/DDBJ databases">
        <authorList>
            <person name="Corre E."/>
            <person name="Pelletier E."/>
            <person name="Niang G."/>
            <person name="Scheremetjew M."/>
            <person name="Finn R."/>
            <person name="Kale V."/>
            <person name="Holt S."/>
            <person name="Cochrane G."/>
            <person name="Meng A."/>
            <person name="Brown T."/>
            <person name="Cohen L."/>
        </authorList>
    </citation>
    <scope>NUCLEOTIDE SEQUENCE</scope>
    <source>
        <strain evidence="1">CCMP826</strain>
    </source>
</reference>
<accession>A0A7S2DVW1</accession>
<evidence type="ECO:0000313" key="1">
    <source>
        <dbReference type="EMBL" id="CAD9465909.1"/>
    </source>
</evidence>
<proteinExistence type="predicted"/>
<gene>
    <name evidence="1" type="ORF">HTAM1171_LOCUS244</name>
</gene>
<sequence length="108" mass="12034">MACLFFTPRYPSVRFVIQTGFDNEDKYGMLPLKWMLVPSGNLEDHLPEGSKLAGSTPLCGELSMGKDGLPTLGKVLTNEEVVKKNVWPDFVSVLKKDYKEIEGVGVVW</sequence>